<evidence type="ECO:0000256" key="2">
    <source>
        <dbReference type="ARBA" id="ARBA00012438"/>
    </source>
</evidence>
<evidence type="ECO:0000256" key="1">
    <source>
        <dbReference type="ARBA" id="ARBA00000085"/>
    </source>
</evidence>
<dbReference type="Gene3D" id="3.30.450.20">
    <property type="entry name" value="PAS domain"/>
    <property type="match status" value="17"/>
</dbReference>
<organism evidence="7">
    <name type="scientific">Lyngbya confervoides BDU141951</name>
    <dbReference type="NCBI Taxonomy" id="1574623"/>
    <lineage>
        <taxon>Bacteria</taxon>
        <taxon>Bacillati</taxon>
        <taxon>Cyanobacteriota</taxon>
        <taxon>Cyanophyceae</taxon>
        <taxon>Oscillatoriophycideae</taxon>
        <taxon>Oscillatoriales</taxon>
        <taxon>Microcoleaceae</taxon>
        <taxon>Lyngbya</taxon>
    </lineage>
</organism>
<comment type="catalytic activity">
    <reaction evidence="1">
        <text>ATP + protein L-histidine = ADP + protein N-phospho-L-histidine.</text>
        <dbReference type="EC" id="2.7.13.3"/>
    </reaction>
</comment>
<dbReference type="Pfam" id="PF08447">
    <property type="entry name" value="PAS_3"/>
    <property type="match status" value="6"/>
</dbReference>
<dbReference type="InterPro" id="IPR036890">
    <property type="entry name" value="HATPase_C_sf"/>
</dbReference>
<reference evidence="7" key="2">
    <citation type="journal article" date="2015" name="Genome Announc.">
        <title>Draft Genome Sequence of Filamentous Marine Cyanobacterium Lyngbya confervoides Strain BDU141951.</title>
        <authorList>
            <person name="Chandrababunaidu M.M."/>
            <person name="Sen D."/>
            <person name="Tripathy S."/>
        </authorList>
    </citation>
    <scope>NUCLEOTIDE SEQUENCE</scope>
    <source>
        <strain evidence="7">BDU141951</strain>
    </source>
</reference>
<dbReference type="InterPro" id="IPR029016">
    <property type="entry name" value="GAF-like_dom_sf"/>
</dbReference>
<reference evidence="7" key="1">
    <citation type="submission" date="2014-11" db="EMBL/GenBank/DDBJ databases">
        <authorList>
            <person name="Malar M.C."/>
            <person name="Sen D."/>
            <person name="Tripathy S."/>
        </authorList>
    </citation>
    <scope>NUCLEOTIDE SEQUENCE</scope>
    <source>
        <strain evidence="7">BDU141951</strain>
    </source>
</reference>
<evidence type="ECO:0000256" key="6">
    <source>
        <dbReference type="ARBA" id="ARBA00023012"/>
    </source>
</evidence>
<dbReference type="CDD" id="cd00130">
    <property type="entry name" value="PAS"/>
    <property type="match status" value="11"/>
</dbReference>
<dbReference type="InterPro" id="IPR003018">
    <property type="entry name" value="GAF"/>
</dbReference>
<dbReference type="Pfam" id="PF00989">
    <property type="entry name" value="PAS"/>
    <property type="match status" value="2"/>
</dbReference>
<dbReference type="InterPro" id="IPR000014">
    <property type="entry name" value="PAS"/>
</dbReference>
<dbReference type="InterPro" id="IPR036097">
    <property type="entry name" value="HisK_dim/P_sf"/>
</dbReference>
<dbReference type="InterPro" id="IPR003661">
    <property type="entry name" value="HisK_dim/P_dom"/>
</dbReference>
<dbReference type="SMART" id="SM00065">
    <property type="entry name" value="GAF"/>
    <property type="match status" value="2"/>
</dbReference>
<dbReference type="Pfam" id="PF01590">
    <property type="entry name" value="GAF"/>
    <property type="match status" value="2"/>
</dbReference>
<dbReference type="PANTHER" id="PTHR43304:SF1">
    <property type="entry name" value="PAC DOMAIN-CONTAINING PROTEIN"/>
    <property type="match status" value="1"/>
</dbReference>
<dbReference type="Gene3D" id="1.10.287.130">
    <property type="match status" value="1"/>
</dbReference>
<dbReference type="InterPro" id="IPR013656">
    <property type="entry name" value="PAS_4"/>
</dbReference>
<keyword evidence="6" id="KW-0902">Two-component regulatory system</keyword>
<keyword evidence="3" id="KW-0597">Phosphoprotein</keyword>
<proteinExistence type="predicted"/>
<dbReference type="Pfam" id="PF08448">
    <property type="entry name" value="PAS_4"/>
    <property type="match status" value="6"/>
</dbReference>
<dbReference type="SUPFAM" id="SSF55785">
    <property type="entry name" value="PYP-like sensor domain (PAS domain)"/>
    <property type="match status" value="17"/>
</dbReference>
<dbReference type="PANTHER" id="PTHR43304">
    <property type="entry name" value="PHYTOCHROME-LIKE PROTEIN CPH1"/>
    <property type="match status" value="1"/>
</dbReference>
<gene>
    <name evidence="7" type="ORF">QQ91_004615</name>
</gene>
<dbReference type="GO" id="GO:0006355">
    <property type="term" value="P:regulation of DNA-templated transcription"/>
    <property type="evidence" value="ECO:0007669"/>
    <property type="project" value="InterPro"/>
</dbReference>
<dbReference type="InterPro" id="IPR013767">
    <property type="entry name" value="PAS_fold"/>
</dbReference>
<name>A0A0C1YD61_9CYAN</name>
<dbReference type="SMART" id="SM00091">
    <property type="entry name" value="PAS"/>
    <property type="match status" value="16"/>
</dbReference>
<dbReference type="InterPro" id="IPR005467">
    <property type="entry name" value="His_kinase_dom"/>
</dbReference>
<sequence>MTCDRPFHDQVPALLQAMDAAGRLTAVTDHWLAWLGYERSQVIGKPWRDFLTVAGRSRVAALVERDAPLQGLETERLPFATAQGAVVEGQVAVSRWEMTPNQPPAYVISVSDCTLLSPAAQSAEERFQLLTETIEDVFWINDVQTRCVIYNSPNFEAMWDLPITAIADDVTALLARVHEDDRPAFTQYLEVLFTNPRPSELEYRIQLPSGQTKWLLQRSFPVLDAAGQPVQVVGMTRDITAQTEVTMALRQSEERFRLLAENLEDVFWLTDVQTRRSLYVNPAFERLWQLPRAAVADNPAAFLERIHPDDRDRATASIQACITRGENFDLEYRLQLPDGEIRWVRDRGFIILDAVGQPAKMAGIATDITPTKQNEAHLRQYERTIAAMPDAVCLLGTDYRYRLSNAAYRDWFNQGADLQGIHLLDLFGEDFFATVAKPRFDAALAGHSQFFEEWLFNPSQNVERFISIAYVPYTEANGDIGGVITCVRDLTTLKQARDRLDQMAQRLQLHIRNSPLAVIEWNADHQIEHWSPQATAFFGWSEAEMVGRQVSELTIFAAGEQALWTDHITDLLQSPTHPPTVVIHHVHRDGQELFCEWSNSVLRDADGAIISILSLGQNITERRQAKLALQASEERWQLAIAGSNEGIWDWQIADDQVFYSPRWKELLGYADDELENDREVWRSRVHPEDFEPVNALMQAHLQGQSDTYEAEYRLRHKSGEYIWILSRGRAIFNDAGEPIRFVGSHVDISDRKQAELDLQASKSLLQMVFDHLPQRVFWKDYEGRFLGCNQVFAQDMGVDHPSQLIGKTDHDFGVFSPESVELFLERDRRIMDAGQAIAFNECAQTYADGYQRWVSTIKSPLVTPQGDVMGIFCCYEDVTERVLAKRSLQRYAHMVEAANDAICLLDAEYRYQVINETYRSWYGYNGQPILGQTVAEVLGQAAFDHRLKPLLDRCLQGETIHYDRWFEFPHLGRRFRSITLTPYRVDGEAITGIVTSIRDLTSLKESELQQQQLLEILEATPDFVGMARPTGEVVYCNPALTQFVTQYLPPTAANHIRNYHPQWASQLLFQEAMPTAIAQGTWQGETALLAADGTEIPILQTVTAHRNDNGEVQLLSTIARDHRPQKALEQELRDRLTFERLLSRLSTEFVNLPNDQLAAGMHKALKAIAEATGAHRSYVYLSSPDGQQSQLYSQWHIASLEPIPAAWQQVAKTQVPWWMEQLRQQSIMTINDVEHLPPEAANERQAMTMMGTRSLAVVPMYHHQRLLGHIGFALTQTKTWSENEIALLQIVGDLFANAYQRQQAEAALRQQEHYYRRLTENASDVVMLLDRRGRIQYVTPSITRLLNYDPADLQGRSVLRLVAAEDWPVIAAVRAAAIVQPGLPQPVFQCRVRHQSEPQWHYFEVVANSLLDDPNIQGIVVNCREVSDRVAAETAQRWSERVFQSIFEQSAVGMTQLALDGTYIKVNPAFCQLVGYPAEALIGEHFDKITHPDDLAHDMHMMDGVIRGEVTAQEIDLRFICADGSVRHMQLVVTAVQGDQTQPAFLTTVYKDVTEQVLAERSLRSVVEGTASVTGEAYFPALARQLADTLGVDHVFINQLDDDADTLSTLVFWSHQRQQADMTYQRANTPCDLTLQQGFYCCPQGVQAAFPDDPDLVALNAESYIGVILTDTHGQPLGEICLLHSEPIQHLDNAVTLLRIFAARASAELERQRAHQALQANEANWRKILDHMPVLLDAMDDNGLLTLWNQECERVTGYSAAEVVNNPEALKVFYPNAEYRQIMFTRWQEQGNNYRDWEWLITCKDGSERIISWSNVSDLFPIPEIGAWGVGVDVTERRRAEDALRQSEARFQRLAANMPGMIYRYHQYPDGSDRFSYVSPGSADLWEYEPEAICADSSHAWAMIHPDDLEVFKASIATAIAQGTTWLHEYRIITPSGKVKWIQTVARGEAHPDGEYTWDGVAVDVTDLRQAEADLSASQARFQRLADNTPGIIYRYHRSADGSDRFSYLSAACRELWEIEPEAVIADISVAWNLIHPDDRPRLRETLSHSAQTLTSFKADYRVIEPSGQLKWFQMLARPEQEANGDYLWDGVIVDVTEQVATQTALQASEALNRAILAALPDLLIRMRRDGLCLDMQYPSYFSVVCPKERHVGRLVQDTLTPDVAAERMQAVERALTTGEVQLYEYQLPIDGVLLWEEARVVPMPNDEVLVLVRDIDDRKRAEAALRHSETLNRAIVDALPDMFTRISVEGRCLDVHHPPEFPALLPKSQAIGQNLRDFLPIHLANQRIAQVKRAIATQQIEVFEYQLEIDGNLRWEESRIVPFTENEALVLIRDIDERRRAEEEVRRLNQVLADQNQHLEELVELRTAELITLMNALPDQIFVVDRTHTMTFGNQVVAEFAQLTQRQDFEGKTIYECFSSDQARIYEAQNQQVFQTGEILHLEEAIQTPNGLVHLDTYKIPLKRPDGEVYALIGTSRDITDLVEAQRALEHQAEQLAATNQELQSFSYSVSHDLRAPLRHINGFIAALKQRLAVTTPEPDAKLLHYIEVIENSSQKMSLLIDGLLTLSRVGRREMSTRPVPLGPLVEQAIALLTEGPDETLDHVEITIDELPTVYGDAALLQQVLSNLIGNAVKFSRDRTPARIHIGQQPDGTCFVRDNGVGFDMAYADKLFSPFQRLHKQEEFQGTGIGLAIVNRIIHRHNGEIWAESEIDQGTTIYFSLPMQPPPPTPGLEAQG</sequence>
<evidence type="ECO:0000313" key="7">
    <source>
        <dbReference type="EMBL" id="NEV66394.1"/>
    </source>
</evidence>
<dbReference type="PROSITE" id="PS50109">
    <property type="entry name" value="HIS_KIN"/>
    <property type="match status" value="1"/>
</dbReference>
<dbReference type="CDD" id="cd00082">
    <property type="entry name" value="HisKA"/>
    <property type="match status" value="1"/>
</dbReference>
<dbReference type="PRINTS" id="PR00344">
    <property type="entry name" value="BCTRLSENSOR"/>
</dbReference>
<dbReference type="SUPFAM" id="SSF47384">
    <property type="entry name" value="Homodimeric domain of signal transducing histidine kinase"/>
    <property type="match status" value="1"/>
</dbReference>
<accession>A0A0C1YD61</accession>
<keyword evidence="4" id="KW-0808">Transferase</keyword>
<dbReference type="Gene3D" id="3.30.565.10">
    <property type="entry name" value="Histidine kinase-like ATPase, C-terminal domain"/>
    <property type="match status" value="1"/>
</dbReference>
<dbReference type="InterPro" id="IPR000700">
    <property type="entry name" value="PAS-assoc_C"/>
</dbReference>
<dbReference type="SMART" id="SM00086">
    <property type="entry name" value="PAC"/>
    <property type="match status" value="13"/>
</dbReference>
<reference evidence="7" key="3">
    <citation type="submission" date="2020-02" db="EMBL/GenBank/DDBJ databases">
        <authorList>
            <person name="Sarangi A.N."/>
            <person name="Ghosh S."/>
            <person name="Mukherjee M."/>
            <person name="Tripathy S."/>
        </authorList>
    </citation>
    <scope>NUCLEOTIDE SEQUENCE</scope>
    <source>
        <strain evidence="7">BDU141951</strain>
    </source>
</reference>
<dbReference type="InterPro" id="IPR035965">
    <property type="entry name" value="PAS-like_dom_sf"/>
</dbReference>
<dbReference type="SMART" id="SM00388">
    <property type="entry name" value="HisKA"/>
    <property type="match status" value="1"/>
</dbReference>
<protein>
    <recommendedName>
        <fullName evidence="2">histidine kinase</fullName>
        <ecNumber evidence="2">2.7.13.3</ecNumber>
    </recommendedName>
</protein>
<dbReference type="InterPro" id="IPR003594">
    <property type="entry name" value="HATPase_dom"/>
</dbReference>
<dbReference type="PROSITE" id="PS50113">
    <property type="entry name" value="PAC"/>
    <property type="match status" value="12"/>
</dbReference>
<dbReference type="EMBL" id="JTHE02000003">
    <property type="protein sequence ID" value="NEV66394.1"/>
    <property type="molecule type" value="Genomic_DNA"/>
</dbReference>
<evidence type="ECO:0000256" key="4">
    <source>
        <dbReference type="ARBA" id="ARBA00022679"/>
    </source>
</evidence>
<dbReference type="SMART" id="SM00387">
    <property type="entry name" value="HATPase_c"/>
    <property type="match status" value="1"/>
</dbReference>
<evidence type="ECO:0000256" key="3">
    <source>
        <dbReference type="ARBA" id="ARBA00022553"/>
    </source>
</evidence>
<dbReference type="SUPFAM" id="SSF55874">
    <property type="entry name" value="ATPase domain of HSP90 chaperone/DNA topoisomerase II/histidine kinase"/>
    <property type="match status" value="1"/>
</dbReference>
<dbReference type="InterPro" id="IPR013655">
    <property type="entry name" value="PAS_fold_3"/>
</dbReference>
<dbReference type="EC" id="2.7.13.3" evidence="2"/>
<dbReference type="Pfam" id="PF00512">
    <property type="entry name" value="HisKA"/>
    <property type="match status" value="1"/>
</dbReference>
<keyword evidence="5" id="KW-0418">Kinase</keyword>
<dbReference type="PROSITE" id="PS50112">
    <property type="entry name" value="PAS"/>
    <property type="match status" value="9"/>
</dbReference>
<dbReference type="InterPro" id="IPR052162">
    <property type="entry name" value="Sensor_kinase/Photoreceptor"/>
</dbReference>
<evidence type="ECO:0000256" key="5">
    <source>
        <dbReference type="ARBA" id="ARBA00022777"/>
    </source>
</evidence>
<dbReference type="FunFam" id="3.30.565.10:FF:000006">
    <property type="entry name" value="Sensor histidine kinase WalK"/>
    <property type="match status" value="1"/>
</dbReference>
<dbReference type="SUPFAM" id="SSF55781">
    <property type="entry name" value="GAF domain-like"/>
    <property type="match status" value="2"/>
</dbReference>
<dbReference type="Gene3D" id="3.30.450.40">
    <property type="match status" value="2"/>
</dbReference>
<dbReference type="NCBIfam" id="TIGR00229">
    <property type="entry name" value="sensory_box"/>
    <property type="match status" value="10"/>
</dbReference>
<dbReference type="GO" id="GO:0000155">
    <property type="term" value="F:phosphorelay sensor kinase activity"/>
    <property type="evidence" value="ECO:0007669"/>
    <property type="project" value="InterPro"/>
</dbReference>
<dbReference type="Pfam" id="PF02518">
    <property type="entry name" value="HATPase_c"/>
    <property type="match status" value="1"/>
</dbReference>
<dbReference type="InterPro" id="IPR004358">
    <property type="entry name" value="Sig_transdc_His_kin-like_C"/>
</dbReference>
<dbReference type="InterPro" id="IPR001610">
    <property type="entry name" value="PAC"/>
</dbReference>
<comment type="caution">
    <text evidence="7">The sequence shown here is derived from an EMBL/GenBank/DDBJ whole genome shotgun (WGS) entry which is preliminary data.</text>
</comment>
<dbReference type="Pfam" id="PF13426">
    <property type="entry name" value="PAS_9"/>
    <property type="match status" value="2"/>
</dbReference>